<evidence type="ECO:0000313" key="2">
    <source>
        <dbReference type="EMBL" id="CAF4256387.1"/>
    </source>
</evidence>
<organism evidence="2 3">
    <name type="scientific">Adineta steineri</name>
    <dbReference type="NCBI Taxonomy" id="433720"/>
    <lineage>
        <taxon>Eukaryota</taxon>
        <taxon>Metazoa</taxon>
        <taxon>Spiralia</taxon>
        <taxon>Gnathifera</taxon>
        <taxon>Rotifera</taxon>
        <taxon>Eurotatoria</taxon>
        <taxon>Bdelloidea</taxon>
        <taxon>Adinetida</taxon>
        <taxon>Adinetidae</taxon>
        <taxon>Adineta</taxon>
    </lineage>
</organism>
<protein>
    <recommendedName>
        <fullName evidence="1">F-box domain-containing protein</fullName>
    </recommendedName>
</protein>
<dbReference type="PROSITE" id="PS50181">
    <property type="entry name" value="FBOX"/>
    <property type="match status" value="1"/>
</dbReference>
<dbReference type="InterPro" id="IPR001810">
    <property type="entry name" value="F-box_dom"/>
</dbReference>
<gene>
    <name evidence="2" type="ORF">OXD698_LOCUS43725</name>
</gene>
<dbReference type="AlphaFoldDB" id="A0A820F091"/>
<evidence type="ECO:0000313" key="3">
    <source>
        <dbReference type="Proteomes" id="UP000663844"/>
    </source>
</evidence>
<feature type="domain" description="F-box" evidence="1">
    <location>
        <begin position="1"/>
        <end position="52"/>
    </location>
</feature>
<dbReference type="Proteomes" id="UP000663844">
    <property type="component" value="Unassembled WGS sequence"/>
</dbReference>
<comment type="caution">
    <text evidence="2">The sequence shown here is derived from an EMBL/GenBank/DDBJ whole genome shotgun (WGS) entry which is preliminary data.</text>
</comment>
<name>A0A820F091_9BILA</name>
<proteinExistence type="predicted"/>
<feature type="non-terminal residue" evidence="2">
    <location>
        <position position="422"/>
    </location>
</feature>
<sequence length="422" mass="49800">MNLESLANELLLDLFQYLSSANLLDTFYNLNNRFNSLLLHHFQNYDLDFQSISKNDFNIMCRHLSFISNQVTSLHLSDRHDTPGQIDQFCSFGCTLHQFIYLQSLSIYHLHSEDTMNTLLLSLPHLSLISDITFKECSFSYDETNSQTFVNIIWNLPKLINCHLDIQFKPQTHFPVSTVLSSTIESLFITDINPQNSQLTLLFENTPYLRNLSIDFHLNFSNESPILITTSIITLNVSFFMIEDQILVNLFHIMPNLLQLKVDLPDTYIDGQTWERLIEKYLPQLKNFQFRMNDELDDDDTDQKEEINERVKFFQSSFWLKKYQLVVRCDYNLLSHNMIIYSLPYAFDNFYFQYPILSISTQSVDENLSSSYDQVHRLTCKTNLSNESSYSSMIQFTQIRELCIHLPINNYFWNIIPRLERI</sequence>
<accession>A0A820F091</accession>
<evidence type="ECO:0000259" key="1">
    <source>
        <dbReference type="PROSITE" id="PS50181"/>
    </source>
</evidence>
<reference evidence="2" key="1">
    <citation type="submission" date="2021-02" db="EMBL/GenBank/DDBJ databases">
        <authorList>
            <person name="Nowell W R."/>
        </authorList>
    </citation>
    <scope>NUCLEOTIDE SEQUENCE</scope>
</reference>
<dbReference type="EMBL" id="CAJOAZ010012703">
    <property type="protein sequence ID" value="CAF4256387.1"/>
    <property type="molecule type" value="Genomic_DNA"/>
</dbReference>